<dbReference type="SUPFAM" id="SSF55729">
    <property type="entry name" value="Acyl-CoA N-acyltransferases (Nat)"/>
    <property type="match status" value="1"/>
</dbReference>
<dbReference type="PANTHER" id="PTHR43800">
    <property type="entry name" value="PEPTIDYL-LYSINE N-ACETYLTRANSFERASE YJAB"/>
    <property type="match status" value="1"/>
</dbReference>
<dbReference type="STRING" id="112413.SAMN05421854_1011581"/>
<reference evidence="4 5" key="1">
    <citation type="submission" date="2016-10" db="EMBL/GenBank/DDBJ databases">
        <authorList>
            <person name="de Groot N.N."/>
        </authorList>
    </citation>
    <scope>NUCLEOTIDE SEQUENCE [LARGE SCALE GENOMIC DNA]</scope>
    <source>
        <strain evidence="4 5">DSM 44637</strain>
    </source>
</reference>
<dbReference type="AlphaFoldDB" id="A0A1I5GGB5"/>
<evidence type="ECO:0000256" key="2">
    <source>
        <dbReference type="ARBA" id="ARBA00023315"/>
    </source>
</evidence>
<dbReference type="EMBL" id="FOWC01000001">
    <property type="protein sequence ID" value="SFO34611.1"/>
    <property type="molecule type" value="Genomic_DNA"/>
</dbReference>
<evidence type="ECO:0000313" key="5">
    <source>
        <dbReference type="Proteomes" id="UP000199137"/>
    </source>
</evidence>
<feature type="domain" description="N-acetyltransferase" evidence="3">
    <location>
        <begin position="2"/>
        <end position="144"/>
    </location>
</feature>
<dbReference type="Pfam" id="PF13673">
    <property type="entry name" value="Acetyltransf_10"/>
    <property type="match status" value="1"/>
</dbReference>
<dbReference type="InterPro" id="IPR016181">
    <property type="entry name" value="Acyl_CoA_acyltransferase"/>
</dbReference>
<keyword evidence="1 4" id="KW-0808">Transferase</keyword>
<dbReference type="PROSITE" id="PS51186">
    <property type="entry name" value="GNAT"/>
    <property type="match status" value="1"/>
</dbReference>
<organism evidence="4 5">
    <name type="scientific">Amycolatopsis rubida</name>
    <dbReference type="NCBI Taxonomy" id="112413"/>
    <lineage>
        <taxon>Bacteria</taxon>
        <taxon>Bacillati</taxon>
        <taxon>Actinomycetota</taxon>
        <taxon>Actinomycetes</taxon>
        <taxon>Pseudonocardiales</taxon>
        <taxon>Pseudonocardiaceae</taxon>
        <taxon>Amycolatopsis</taxon>
    </lineage>
</organism>
<evidence type="ECO:0000313" key="4">
    <source>
        <dbReference type="EMBL" id="SFO34611.1"/>
    </source>
</evidence>
<evidence type="ECO:0000259" key="3">
    <source>
        <dbReference type="PROSITE" id="PS51186"/>
    </source>
</evidence>
<sequence>MTTLRPSRGEAEYPRLLEIWRSAVEATHHFLAPADVEYYATRVPVYFPQVDVTVAEVDGILAGFSGIAEEKLEMLFVHDDFRGRGVGSALLRAALDRFPGLTLDVNEQNPRAVGFYLHHGFEVVGRQETDSDGRPFPLLELTRA</sequence>
<protein>
    <submittedName>
        <fullName evidence="4">Putative acetyltransferase</fullName>
    </submittedName>
</protein>
<name>A0A1I5GGB5_9PSEU</name>
<keyword evidence="2" id="KW-0012">Acyltransferase</keyword>
<dbReference type="PANTHER" id="PTHR43800:SF1">
    <property type="entry name" value="PEPTIDYL-LYSINE N-ACETYLTRANSFERASE YJAB"/>
    <property type="match status" value="1"/>
</dbReference>
<dbReference type="RefSeq" id="WP_093572568.1">
    <property type="nucleotide sequence ID" value="NZ_FOWC01000001.1"/>
</dbReference>
<gene>
    <name evidence="4" type="ORF">SAMN05421854_1011581</name>
</gene>
<accession>A0A1I5GGB5</accession>
<dbReference type="CDD" id="cd04301">
    <property type="entry name" value="NAT_SF"/>
    <property type="match status" value="1"/>
</dbReference>
<evidence type="ECO:0000256" key="1">
    <source>
        <dbReference type="ARBA" id="ARBA00022679"/>
    </source>
</evidence>
<dbReference type="GO" id="GO:0016747">
    <property type="term" value="F:acyltransferase activity, transferring groups other than amino-acyl groups"/>
    <property type="evidence" value="ECO:0007669"/>
    <property type="project" value="InterPro"/>
</dbReference>
<dbReference type="Gene3D" id="3.40.630.30">
    <property type="match status" value="1"/>
</dbReference>
<proteinExistence type="predicted"/>
<dbReference type="Proteomes" id="UP000199137">
    <property type="component" value="Unassembled WGS sequence"/>
</dbReference>
<dbReference type="InterPro" id="IPR000182">
    <property type="entry name" value="GNAT_dom"/>
</dbReference>
<dbReference type="OrthoDB" id="9788300at2"/>